<dbReference type="PANTHER" id="PTHR30474:SF2">
    <property type="entry name" value="PEPTIDOGLYCAN GLYCOSYLTRANSFERASE FTSW-RELATED"/>
    <property type="match status" value="1"/>
</dbReference>
<feature type="transmembrane region" description="Helical" evidence="16">
    <location>
        <begin position="678"/>
        <end position="700"/>
    </location>
</feature>
<dbReference type="EMBL" id="CP046904">
    <property type="protein sequence ID" value="QGZ43370.1"/>
    <property type="molecule type" value="Genomic_DNA"/>
</dbReference>
<evidence type="ECO:0000313" key="17">
    <source>
        <dbReference type="EMBL" id="QGZ43370.1"/>
    </source>
</evidence>
<comment type="catalytic activity">
    <reaction evidence="15">
        <text>[GlcNAc-(1-&gt;4)-Mur2Ac(oyl-L-Ala-gamma-D-Glu-L-Lys-D-Ala-D-Ala)](n)-di-trans,octa-cis-undecaprenyl diphosphate + beta-D-GlcNAc-(1-&gt;4)-Mur2Ac(oyl-L-Ala-gamma-D-Glu-L-Lys-D-Ala-D-Ala)-di-trans,octa-cis-undecaprenyl diphosphate = [GlcNAc-(1-&gt;4)-Mur2Ac(oyl-L-Ala-gamma-D-Glu-L-Lys-D-Ala-D-Ala)](n+1)-di-trans,octa-cis-undecaprenyl diphosphate + di-trans,octa-cis-undecaprenyl diphosphate + H(+)</text>
        <dbReference type="Rhea" id="RHEA:23708"/>
        <dbReference type="Rhea" id="RHEA-COMP:9602"/>
        <dbReference type="Rhea" id="RHEA-COMP:9603"/>
        <dbReference type="ChEBI" id="CHEBI:15378"/>
        <dbReference type="ChEBI" id="CHEBI:58405"/>
        <dbReference type="ChEBI" id="CHEBI:60033"/>
        <dbReference type="ChEBI" id="CHEBI:78435"/>
        <dbReference type="EC" id="2.4.99.28"/>
    </reaction>
</comment>
<dbReference type="Pfam" id="PF01098">
    <property type="entry name" value="FTSW_RODA_SPOVE"/>
    <property type="match status" value="1"/>
</dbReference>
<keyword evidence="6" id="KW-0573">Peptidoglycan synthesis</keyword>
<feature type="transmembrane region" description="Helical" evidence="16">
    <location>
        <begin position="760"/>
        <end position="778"/>
    </location>
</feature>
<organism evidence="17 18">
    <name type="scientific">Pseudoduganella flava</name>
    <dbReference type="NCBI Taxonomy" id="871742"/>
    <lineage>
        <taxon>Bacteria</taxon>
        <taxon>Pseudomonadati</taxon>
        <taxon>Pseudomonadota</taxon>
        <taxon>Betaproteobacteria</taxon>
        <taxon>Burkholderiales</taxon>
        <taxon>Oxalobacteraceae</taxon>
        <taxon>Telluria group</taxon>
        <taxon>Pseudoduganella</taxon>
    </lineage>
</organism>
<keyword evidence="8 16" id="KW-0472">Membrane</keyword>
<protein>
    <recommendedName>
        <fullName evidence="12">Probable peptidoglycan glycosyltransferase FtsW</fullName>
        <ecNumber evidence="14">2.4.99.28</ecNumber>
    </recommendedName>
    <alternativeName>
        <fullName evidence="13">Cell division protein FtsW</fullName>
    </alternativeName>
    <alternativeName>
        <fullName evidence="10">Cell wall polymerase</fullName>
    </alternativeName>
    <alternativeName>
        <fullName evidence="9">Peptidoglycan polymerase</fullName>
    </alternativeName>
</protein>
<feature type="transmembrane region" description="Helical" evidence="16">
    <location>
        <begin position="459"/>
        <end position="478"/>
    </location>
</feature>
<feature type="transmembrane region" description="Helical" evidence="16">
    <location>
        <begin position="337"/>
        <end position="362"/>
    </location>
</feature>
<evidence type="ECO:0000313" key="18">
    <source>
        <dbReference type="Proteomes" id="UP000437862"/>
    </source>
</evidence>
<comment type="subcellular location">
    <subcellularLocation>
        <location evidence="1">Membrane</location>
        <topology evidence="1">Multi-pass membrane protein</topology>
    </subcellularLocation>
</comment>
<sequence>MPLLVPLLAALFGLQLFALLRAPAMWLPASIAVRLTPGASVTLGGAELAAVQADASRVVLGRRPDGGWTLRATGAGRPPLLRRDGSEVRPGTVPVASLRTFRIGAQAFTVRQADDRTIAFTDGRAQWRYDGATVHRDGVAQPSCPDAPLAATVAALWNRIVPPALTIARPLVFGGNLHCGNRIGLADVDAGSAQVTRGAAGLQLTAAPGSAVPVLAGGANLRDDERPLAGVQALTLGRTRYGVAVDGGALTLTPARRIALYAVPENKLPPQVAWDWRQRTLWQGSPFTWTLTVLAAVLLGAIARLAPRPGRRRGNILHPVHDLREERRLRSRLHSRIAPLAGLLRGPAAAAVLLAGTAALLAQRGGDPPSAGCALLLAAAAIGTWLVQPGRVSAGAGAALLLIAAGLLCQLDLGLGGLDTDWLRYYRKTAALLAAGSGAIALWRQYGAGVLASQRRIEWLLLGAAGCALLLLAAQVLWGDETGVFDMQPVEPAKLVLTLLTAHCLALRMGWRADHREQPGHGARWLRLIAPALLFLALLGAALVQVDDYSPLILLALWTGAMAFAYALAARRWLAAALLASVALAGIAGVAALREAGPDGLPSSFYADRFQVWLEPARHPHTGQQLQQGAAAIAAGGWLGADGLLGVVSLGQAGGGVMALPAVQDDFAPSFLLHRHGLAAALVLWAAQAALVAGLVHAAVGRARAGAEARGFRHAWLLRLQAFTLCGGAAFVAGHLLLSWGTNLAILPVMGQPMSFLSAGGSHLLFFLLPLLGIHAAATQPDPTHE</sequence>
<evidence type="ECO:0000256" key="9">
    <source>
        <dbReference type="ARBA" id="ARBA00032370"/>
    </source>
</evidence>
<comment type="similarity">
    <text evidence="11">Belongs to the SEDS family. FtsW subfamily.</text>
</comment>
<evidence type="ECO:0000256" key="10">
    <source>
        <dbReference type="ARBA" id="ARBA00033270"/>
    </source>
</evidence>
<feature type="transmembrane region" description="Helical" evidence="16">
    <location>
        <begin position="573"/>
        <end position="593"/>
    </location>
</feature>
<keyword evidence="4 16" id="KW-0812">Transmembrane</keyword>
<gene>
    <name evidence="17" type="ORF">GO485_28430</name>
</gene>
<name>A0ABX6G0R8_9BURK</name>
<evidence type="ECO:0000256" key="12">
    <source>
        <dbReference type="ARBA" id="ARBA00041185"/>
    </source>
</evidence>
<keyword evidence="7 16" id="KW-1133">Transmembrane helix</keyword>
<evidence type="ECO:0000256" key="7">
    <source>
        <dbReference type="ARBA" id="ARBA00022989"/>
    </source>
</evidence>
<feature type="transmembrane region" description="Helical" evidence="16">
    <location>
        <begin position="430"/>
        <end position="447"/>
    </location>
</feature>
<feature type="transmembrane region" description="Helical" evidence="16">
    <location>
        <begin position="368"/>
        <end position="387"/>
    </location>
</feature>
<feature type="transmembrane region" description="Helical" evidence="16">
    <location>
        <begin position="399"/>
        <end position="418"/>
    </location>
</feature>
<proteinExistence type="inferred from homology"/>
<evidence type="ECO:0000256" key="6">
    <source>
        <dbReference type="ARBA" id="ARBA00022984"/>
    </source>
</evidence>
<evidence type="ECO:0000256" key="5">
    <source>
        <dbReference type="ARBA" id="ARBA00022960"/>
    </source>
</evidence>
<keyword evidence="18" id="KW-1185">Reference proteome</keyword>
<keyword evidence="3" id="KW-0808">Transferase</keyword>
<evidence type="ECO:0000256" key="14">
    <source>
        <dbReference type="ARBA" id="ARBA00044770"/>
    </source>
</evidence>
<evidence type="ECO:0000256" key="8">
    <source>
        <dbReference type="ARBA" id="ARBA00023136"/>
    </source>
</evidence>
<keyword evidence="2" id="KW-0328">Glycosyltransferase</keyword>
<evidence type="ECO:0000256" key="15">
    <source>
        <dbReference type="ARBA" id="ARBA00049902"/>
    </source>
</evidence>
<dbReference type="Proteomes" id="UP000437862">
    <property type="component" value="Chromosome"/>
</dbReference>
<feature type="transmembrane region" description="Helical" evidence="16">
    <location>
        <begin position="549"/>
        <end position="568"/>
    </location>
</feature>
<dbReference type="EC" id="2.4.99.28" evidence="14"/>
<evidence type="ECO:0000256" key="1">
    <source>
        <dbReference type="ARBA" id="ARBA00004141"/>
    </source>
</evidence>
<evidence type="ECO:0000256" key="4">
    <source>
        <dbReference type="ARBA" id="ARBA00022692"/>
    </source>
</evidence>
<evidence type="ECO:0000256" key="13">
    <source>
        <dbReference type="ARBA" id="ARBA00041418"/>
    </source>
</evidence>
<accession>A0ABX6G0R8</accession>
<dbReference type="PANTHER" id="PTHR30474">
    <property type="entry name" value="CELL CYCLE PROTEIN"/>
    <property type="match status" value="1"/>
</dbReference>
<evidence type="ECO:0000256" key="3">
    <source>
        <dbReference type="ARBA" id="ARBA00022679"/>
    </source>
</evidence>
<reference evidence="17 18" key="1">
    <citation type="submission" date="2019-12" db="EMBL/GenBank/DDBJ databases">
        <title>Draft Genome Sequences of Six Type Strains of the Genus Massilia.</title>
        <authorList>
            <person name="Miess H."/>
            <person name="Frediansyah A."/>
            <person name="Goeker M."/>
            <person name="Gross H."/>
        </authorList>
    </citation>
    <scope>NUCLEOTIDE SEQUENCE [LARGE SCALE GENOMIC DNA]</scope>
    <source>
        <strain evidence="17 18">DSM 26639</strain>
    </source>
</reference>
<feature type="transmembrane region" description="Helical" evidence="16">
    <location>
        <begin position="720"/>
        <end position="740"/>
    </location>
</feature>
<keyword evidence="5" id="KW-0133">Cell shape</keyword>
<feature type="transmembrane region" description="Helical" evidence="16">
    <location>
        <begin position="287"/>
        <end position="306"/>
    </location>
</feature>
<evidence type="ECO:0000256" key="16">
    <source>
        <dbReference type="SAM" id="Phobius"/>
    </source>
</evidence>
<evidence type="ECO:0000256" key="11">
    <source>
        <dbReference type="ARBA" id="ARBA00038053"/>
    </source>
</evidence>
<feature type="transmembrane region" description="Helical" evidence="16">
    <location>
        <begin position="525"/>
        <end position="543"/>
    </location>
</feature>
<evidence type="ECO:0000256" key="2">
    <source>
        <dbReference type="ARBA" id="ARBA00022676"/>
    </source>
</evidence>
<dbReference type="InterPro" id="IPR001182">
    <property type="entry name" value="FtsW/RodA"/>
</dbReference>
<feature type="transmembrane region" description="Helical" evidence="16">
    <location>
        <begin position="493"/>
        <end position="513"/>
    </location>
</feature>